<dbReference type="InterPro" id="IPR001810">
    <property type="entry name" value="F-box_dom"/>
</dbReference>
<sequence>MQITERLGYHSPDGRFIDWLWPRSITVTLLPPPTMSLLQGVLKSNTEELEGRLRNVRLNGGKRRPSYEDKDKDDSDDEIINVVSLPGTPARTRPPSPTRGASARPIKGPLILSPGRRDPLKAFPTELSQKIFAKLTIKELAKCSLVSKKWARSQTLNYVWFQHYRKENFHDDSLPPGKWTKRESKQSWRQVYLKSVKDRERSPTAATFSRSNSGYNTPSRGVSGSGYQTPREIKEEQWRAEAEATSKPGKVEMREMYKELGGRKARGKTKLGSSGAFRDKGGWDEGGDW</sequence>
<evidence type="ECO:0000313" key="4">
    <source>
        <dbReference type="Proteomes" id="UP000467700"/>
    </source>
</evidence>
<dbReference type="SMART" id="SM00256">
    <property type="entry name" value="FBOX"/>
    <property type="match status" value="1"/>
</dbReference>
<name>A0A8S0W2L7_CYCAE</name>
<gene>
    <name evidence="3" type="ORF">AAE3_LOCUS9948</name>
</gene>
<dbReference type="Gene3D" id="1.20.1280.50">
    <property type="match status" value="1"/>
</dbReference>
<dbReference type="Pfam" id="PF12937">
    <property type="entry name" value="F-box-like"/>
    <property type="match status" value="1"/>
</dbReference>
<dbReference type="OrthoDB" id="6419443at2759"/>
<evidence type="ECO:0000313" key="3">
    <source>
        <dbReference type="EMBL" id="CAA7267745.1"/>
    </source>
</evidence>
<evidence type="ECO:0000259" key="2">
    <source>
        <dbReference type="PROSITE" id="PS50181"/>
    </source>
</evidence>
<feature type="compositionally biased region" description="Polar residues" evidence="1">
    <location>
        <begin position="204"/>
        <end position="228"/>
    </location>
</feature>
<feature type="domain" description="F-box" evidence="2">
    <location>
        <begin position="117"/>
        <end position="163"/>
    </location>
</feature>
<organism evidence="3 4">
    <name type="scientific">Cyclocybe aegerita</name>
    <name type="common">Black poplar mushroom</name>
    <name type="synonym">Agrocybe aegerita</name>
    <dbReference type="NCBI Taxonomy" id="1973307"/>
    <lineage>
        <taxon>Eukaryota</taxon>
        <taxon>Fungi</taxon>
        <taxon>Dikarya</taxon>
        <taxon>Basidiomycota</taxon>
        <taxon>Agaricomycotina</taxon>
        <taxon>Agaricomycetes</taxon>
        <taxon>Agaricomycetidae</taxon>
        <taxon>Agaricales</taxon>
        <taxon>Agaricineae</taxon>
        <taxon>Bolbitiaceae</taxon>
        <taxon>Cyclocybe</taxon>
    </lineage>
</organism>
<keyword evidence="4" id="KW-1185">Reference proteome</keyword>
<reference evidence="3 4" key="1">
    <citation type="submission" date="2020-01" db="EMBL/GenBank/DDBJ databases">
        <authorList>
            <person name="Gupta K D."/>
        </authorList>
    </citation>
    <scope>NUCLEOTIDE SEQUENCE [LARGE SCALE GENOMIC DNA]</scope>
</reference>
<dbReference type="SUPFAM" id="SSF81383">
    <property type="entry name" value="F-box domain"/>
    <property type="match status" value="1"/>
</dbReference>
<proteinExistence type="predicted"/>
<feature type="region of interest" description="Disordered" evidence="1">
    <location>
        <begin position="85"/>
        <end position="109"/>
    </location>
</feature>
<dbReference type="Proteomes" id="UP000467700">
    <property type="component" value="Unassembled WGS sequence"/>
</dbReference>
<comment type="caution">
    <text evidence="3">The sequence shown here is derived from an EMBL/GenBank/DDBJ whole genome shotgun (WGS) entry which is preliminary data.</text>
</comment>
<protein>
    <recommendedName>
        <fullName evidence="2">F-box domain-containing protein</fullName>
    </recommendedName>
</protein>
<dbReference type="PROSITE" id="PS50181">
    <property type="entry name" value="FBOX"/>
    <property type="match status" value="1"/>
</dbReference>
<dbReference type="EMBL" id="CACVBS010000062">
    <property type="protein sequence ID" value="CAA7267745.1"/>
    <property type="molecule type" value="Genomic_DNA"/>
</dbReference>
<accession>A0A8S0W2L7</accession>
<feature type="region of interest" description="Disordered" evidence="1">
    <location>
        <begin position="202"/>
        <end position="289"/>
    </location>
</feature>
<dbReference type="AlphaFoldDB" id="A0A8S0W2L7"/>
<feature type="compositionally biased region" description="Basic and acidic residues" evidence="1">
    <location>
        <begin position="231"/>
        <end position="262"/>
    </location>
</feature>
<dbReference type="InterPro" id="IPR036047">
    <property type="entry name" value="F-box-like_dom_sf"/>
</dbReference>
<evidence type="ECO:0000256" key="1">
    <source>
        <dbReference type="SAM" id="MobiDB-lite"/>
    </source>
</evidence>